<dbReference type="EnsemblPlants" id="Bo7g095290.1">
    <property type="protein sequence ID" value="Bo7g095290.1"/>
    <property type="gene ID" value="Bo7g095290"/>
</dbReference>
<accession>A0A0D3DCM8</accession>
<evidence type="ECO:0000313" key="2">
    <source>
        <dbReference type="Proteomes" id="UP000032141"/>
    </source>
</evidence>
<proteinExistence type="predicted"/>
<sequence>MADEVSNLAESKLTALIVDDSSINQSMHHKLSDRLGGKIDVVCNGQEAVDCILFLMNVIRRGEMATKRQRDPGLNDFQEKPLTISKLLSILHKLDFYVQT</sequence>
<dbReference type="AlphaFoldDB" id="A0A0D3DCM8"/>
<reference evidence="1" key="2">
    <citation type="submission" date="2015-03" db="UniProtKB">
        <authorList>
            <consortium name="EnsemblPlants"/>
        </authorList>
    </citation>
    <scope>IDENTIFICATION</scope>
</reference>
<organism evidence="1 2">
    <name type="scientific">Brassica oleracea var. oleracea</name>
    <dbReference type="NCBI Taxonomy" id="109376"/>
    <lineage>
        <taxon>Eukaryota</taxon>
        <taxon>Viridiplantae</taxon>
        <taxon>Streptophyta</taxon>
        <taxon>Embryophyta</taxon>
        <taxon>Tracheophyta</taxon>
        <taxon>Spermatophyta</taxon>
        <taxon>Magnoliopsida</taxon>
        <taxon>eudicotyledons</taxon>
        <taxon>Gunneridae</taxon>
        <taxon>Pentapetalae</taxon>
        <taxon>rosids</taxon>
        <taxon>malvids</taxon>
        <taxon>Brassicales</taxon>
        <taxon>Brassicaceae</taxon>
        <taxon>Brassiceae</taxon>
        <taxon>Brassica</taxon>
    </lineage>
</organism>
<dbReference type="Gramene" id="Bo7g095290.1">
    <property type="protein sequence ID" value="Bo7g095290.1"/>
    <property type="gene ID" value="Bo7g095290"/>
</dbReference>
<reference evidence="1 2" key="1">
    <citation type="journal article" date="2014" name="Genome Biol.">
        <title>Transcriptome and methylome profiling reveals relics of genome dominance in the mesopolyploid Brassica oleracea.</title>
        <authorList>
            <person name="Parkin I.A."/>
            <person name="Koh C."/>
            <person name="Tang H."/>
            <person name="Robinson S.J."/>
            <person name="Kagale S."/>
            <person name="Clarke W.E."/>
            <person name="Town C.D."/>
            <person name="Nixon J."/>
            <person name="Krishnakumar V."/>
            <person name="Bidwell S.L."/>
            <person name="Denoeud F."/>
            <person name="Belcram H."/>
            <person name="Links M.G."/>
            <person name="Just J."/>
            <person name="Clarke C."/>
            <person name="Bender T."/>
            <person name="Huebert T."/>
            <person name="Mason A.S."/>
            <person name="Pires J.C."/>
            <person name="Barker G."/>
            <person name="Moore J."/>
            <person name="Walley P.G."/>
            <person name="Manoli S."/>
            <person name="Batley J."/>
            <person name="Edwards D."/>
            <person name="Nelson M.N."/>
            <person name="Wang X."/>
            <person name="Paterson A.H."/>
            <person name="King G."/>
            <person name="Bancroft I."/>
            <person name="Chalhoub B."/>
            <person name="Sharpe A.G."/>
        </authorList>
    </citation>
    <scope>NUCLEOTIDE SEQUENCE</scope>
    <source>
        <strain evidence="1 2">cv. TO1000</strain>
    </source>
</reference>
<dbReference type="SUPFAM" id="SSF52172">
    <property type="entry name" value="CheY-like"/>
    <property type="match status" value="1"/>
</dbReference>
<dbReference type="HOGENOM" id="CLU_2309992_0_0_1"/>
<evidence type="ECO:0000313" key="1">
    <source>
        <dbReference type="EnsemblPlants" id="Bo7g095290.1"/>
    </source>
</evidence>
<dbReference type="Gene3D" id="3.40.50.2300">
    <property type="match status" value="1"/>
</dbReference>
<dbReference type="STRING" id="109376.A0A0D3DCM8"/>
<dbReference type="Proteomes" id="UP000032141">
    <property type="component" value="Chromosome C7"/>
</dbReference>
<dbReference type="InterPro" id="IPR011006">
    <property type="entry name" value="CheY-like_superfamily"/>
</dbReference>
<evidence type="ECO:0008006" key="3">
    <source>
        <dbReference type="Google" id="ProtNLM"/>
    </source>
</evidence>
<keyword evidence="2" id="KW-1185">Reference proteome</keyword>
<name>A0A0D3DCM8_BRAOL</name>
<protein>
    <recommendedName>
        <fullName evidence="3">Response regulatory domain-containing protein</fullName>
    </recommendedName>
</protein>